<keyword evidence="2" id="KW-1185">Reference proteome</keyword>
<dbReference type="AlphaFoldDB" id="A0A8K0I3Z4"/>
<sequence length="107" mass="11486">YWRTHAEAIMVILGYLGNISQLFGPACGLAFGRDLSLPEALANTRTDGIGALYREGTASLLNSLVDSRFPFTTQQVKGAFAASVTSDKAAATQAELFKQANEGRLKF</sequence>
<evidence type="ECO:0000313" key="2">
    <source>
        <dbReference type="Proteomes" id="UP000797356"/>
    </source>
</evidence>
<dbReference type="PANTHER" id="PTHR33210">
    <property type="entry name" value="PROTODERMAL FACTOR 1"/>
    <property type="match status" value="1"/>
</dbReference>
<gene>
    <name evidence="1" type="ORF">COCNU_03G014170</name>
</gene>
<dbReference type="InterPro" id="IPR039923">
    <property type="entry name" value="Protodermal_1"/>
</dbReference>
<dbReference type="PANTHER" id="PTHR33210:SF18">
    <property type="entry name" value="PROTODERMAL FACTOR 1"/>
    <property type="match status" value="1"/>
</dbReference>
<feature type="non-terminal residue" evidence="1">
    <location>
        <position position="1"/>
    </location>
</feature>
<reference evidence="1" key="1">
    <citation type="journal article" date="2017" name="Gigascience">
        <title>The genome draft of coconut (Cocos nucifera).</title>
        <authorList>
            <person name="Xiao Y."/>
            <person name="Xu P."/>
            <person name="Fan H."/>
            <person name="Baudouin L."/>
            <person name="Xia W."/>
            <person name="Bocs S."/>
            <person name="Xu J."/>
            <person name="Li Q."/>
            <person name="Guo A."/>
            <person name="Zhou L."/>
            <person name="Li J."/>
            <person name="Wu Y."/>
            <person name="Ma Z."/>
            <person name="Armero A."/>
            <person name="Issali A.E."/>
            <person name="Liu N."/>
            <person name="Peng M."/>
            <person name="Yang Y."/>
        </authorList>
    </citation>
    <scope>NUCLEOTIDE SEQUENCE</scope>
    <source>
        <tissue evidence="1">Spear leaf of Hainan Tall coconut</tissue>
    </source>
</reference>
<accession>A0A8K0I3Z4</accession>
<reference evidence="1" key="2">
    <citation type="submission" date="2019-07" db="EMBL/GenBank/DDBJ databases">
        <authorList>
            <person name="Yang Y."/>
            <person name="Bocs S."/>
            <person name="Baudouin L."/>
        </authorList>
    </citation>
    <scope>NUCLEOTIDE SEQUENCE</scope>
    <source>
        <tissue evidence="1">Spear leaf of Hainan Tall coconut</tissue>
    </source>
</reference>
<name>A0A8K0I3Z4_COCNU</name>
<proteinExistence type="predicted"/>
<comment type="caution">
    <text evidence="1">The sequence shown here is derived from an EMBL/GenBank/DDBJ whole genome shotgun (WGS) entry which is preliminary data.</text>
</comment>
<dbReference type="Proteomes" id="UP000797356">
    <property type="component" value="Chromosome 3"/>
</dbReference>
<dbReference type="OrthoDB" id="696797at2759"/>
<organism evidence="1 2">
    <name type="scientific">Cocos nucifera</name>
    <name type="common">Coconut palm</name>
    <dbReference type="NCBI Taxonomy" id="13894"/>
    <lineage>
        <taxon>Eukaryota</taxon>
        <taxon>Viridiplantae</taxon>
        <taxon>Streptophyta</taxon>
        <taxon>Embryophyta</taxon>
        <taxon>Tracheophyta</taxon>
        <taxon>Spermatophyta</taxon>
        <taxon>Magnoliopsida</taxon>
        <taxon>Liliopsida</taxon>
        <taxon>Arecaceae</taxon>
        <taxon>Arecoideae</taxon>
        <taxon>Cocoseae</taxon>
        <taxon>Attaleinae</taxon>
        <taxon>Cocos</taxon>
    </lineage>
</organism>
<dbReference type="EMBL" id="CM017874">
    <property type="protein sequence ID" value="KAG1335298.1"/>
    <property type="molecule type" value="Genomic_DNA"/>
</dbReference>
<protein>
    <submittedName>
        <fullName evidence="1">Putative Protodermal factor 1</fullName>
    </submittedName>
</protein>
<evidence type="ECO:0000313" key="1">
    <source>
        <dbReference type="EMBL" id="KAG1335298.1"/>
    </source>
</evidence>